<feature type="region of interest" description="Disordered" evidence="1">
    <location>
        <begin position="1"/>
        <end position="36"/>
    </location>
</feature>
<feature type="compositionally biased region" description="Basic residues" evidence="1">
    <location>
        <begin position="22"/>
        <end position="32"/>
    </location>
</feature>
<dbReference type="AlphaFoldDB" id="A0A9P9BJZ7"/>
<accession>A0A9P9BJZ7</accession>
<proteinExistence type="predicted"/>
<name>A0A9P9BJZ7_9PEZI</name>
<dbReference type="GeneID" id="70184314"/>
<dbReference type="EMBL" id="JAGTJQ010000008">
    <property type="protein sequence ID" value="KAH7026109.1"/>
    <property type="molecule type" value="Genomic_DNA"/>
</dbReference>
<dbReference type="Proteomes" id="UP000756346">
    <property type="component" value="Unassembled WGS sequence"/>
</dbReference>
<reference evidence="2" key="1">
    <citation type="journal article" date="2021" name="Nat. Commun.">
        <title>Genetic determinants of endophytism in the Arabidopsis root mycobiome.</title>
        <authorList>
            <person name="Mesny F."/>
            <person name="Miyauchi S."/>
            <person name="Thiergart T."/>
            <person name="Pickel B."/>
            <person name="Atanasova L."/>
            <person name="Karlsson M."/>
            <person name="Huettel B."/>
            <person name="Barry K.W."/>
            <person name="Haridas S."/>
            <person name="Chen C."/>
            <person name="Bauer D."/>
            <person name="Andreopoulos W."/>
            <person name="Pangilinan J."/>
            <person name="LaButti K."/>
            <person name="Riley R."/>
            <person name="Lipzen A."/>
            <person name="Clum A."/>
            <person name="Drula E."/>
            <person name="Henrissat B."/>
            <person name="Kohler A."/>
            <person name="Grigoriev I.V."/>
            <person name="Martin F.M."/>
            <person name="Hacquard S."/>
        </authorList>
    </citation>
    <scope>NUCLEOTIDE SEQUENCE</scope>
    <source>
        <strain evidence="2">MPI-CAGE-CH-0230</strain>
    </source>
</reference>
<dbReference type="RefSeq" id="XP_046009326.1">
    <property type="nucleotide sequence ID" value="XM_046154768.1"/>
</dbReference>
<organism evidence="2 3">
    <name type="scientific">Microdochium trichocladiopsis</name>
    <dbReference type="NCBI Taxonomy" id="1682393"/>
    <lineage>
        <taxon>Eukaryota</taxon>
        <taxon>Fungi</taxon>
        <taxon>Dikarya</taxon>
        <taxon>Ascomycota</taxon>
        <taxon>Pezizomycotina</taxon>
        <taxon>Sordariomycetes</taxon>
        <taxon>Xylariomycetidae</taxon>
        <taxon>Xylariales</taxon>
        <taxon>Microdochiaceae</taxon>
        <taxon>Microdochium</taxon>
    </lineage>
</organism>
<comment type="caution">
    <text evidence="2">The sequence shown here is derived from an EMBL/GenBank/DDBJ whole genome shotgun (WGS) entry which is preliminary data.</text>
</comment>
<protein>
    <submittedName>
        <fullName evidence="2">Uncharacterized protein</fullName>
    </submittedName>
</protein>
<evidence type="ECO:0000256" key="1">
    <source>
        <dbReference type="SAM" id="MobiDB-lite"/>
    </source>
</evidence>
<keyword evidence="3" id="KW-1185">Reference proteome</keyword>
<evidence type="ECO:0000313" key="2">
    <source>
        <dbReference type="EMBL" id="KAH7026109.1"/>
    </source>
</evidence>
<sequence>MEFPKQPDRTLAFPAKTSPPARRNRQCGRHSARAPTSGIAGSLGMCVWNDWDASGRGEHSLRCRADGVKSIGRQSEACRL</sequence>
<evidence type="ECO:0000313" key="3">
    <source>
        <dbReference type="Proteomes" id="UP000756346"/>
    </source>
</evidence>
<gene>
    <name evidence="2" type="ORF">B0I36DRAFT_329892</name>
</gene>